<name>A0AAN8WGT3_HALRR</name>
<feature type="non-terminal residue" evidence="1">
    <location>
        <position position="1"/>
    </location>
</feature>
<gene>
    <name evidence="1" type="ORF">SK128_024468</name>
</gene>
<organism evidence="1 2">
    <name type="scientific">Halocaridina rubra</name>
    <name type="common">Hawaiian red shrimp</name>
    <dbReference type="NCBI Taxonomy" id="373956"/>
    <lineage>
        <taxon>Eukaryota</taxon>
        <taxon>Metazoa</taxon>
        <taxon>Ecdysozoa</taxon>
        <taxon>Arthropoda</taxon>
        <taxon>Crustacea</taxon>
        <taxon>Multicrustacea</taxon>
        <taxon>Malacostraca</taxon>
        <taxon>Eumalacostraca</taxon>
        <taxon>Eucarida</taxon>
        <taxon>Decapoda</taxon>
        <taxon>Pleocyemata</taxon>
        <taxon>Caridea</taxon>
        <taxon>Atyoidea</taxon>
        <taxon>Atyidae</taxon>
        <taxon>Halocaridina</taxon>
    </lineage>
</organism>
<evidence type="ECO:0000313" key="1">
    <source>
        <dbReference type="EMBL" id="KAK7066045.1"/>
    </source>
</evidence>
<comment type="caution">
    <text evidence="1">The sequence shown here is derived from an EMBL/GenBank/DDBJ whole genome shotgun (WGS) entry which is preliminary data.</text>
</comment>
<evidence type="ECO:0000313" key="2">
    <source>
        <dbReference type="Proteomes" id="UP001381693"/>
    </source>
</evidence>
<dbReference type="AlphaFoldDB" id="A0AAN8WGT3"/>
<keyword evidence="2" id="KW-1185">Reference proteome</keyword>
<reference evidence="1 2" key="1">
    <citation type="submission" date="2023-11" db="EMBL/GenBank/DDBJ databases">
        <title>Halocaridina rubra genome assembly.</title>
        <authorList>
            <person name="Smith C."/>
        </authorList>
    </citation>
    <scope>NUCLEOTIDE SEQUENCE [LARGE SCALE GENOMIC DNA]</scope>
    <source>
        <strain evidence="1">EP-1</strain>
        <tissue evidence="1">Whole</tissue>
    </source>
</reference>
<dbReference type="EMBL" id="JAXCGZ010019503">
    <property type="protein sequence ID" value="KAK7066045.1"/>
    <property type="molecule type" value="Genomic_DNA"/>
</dbReference>
<dbReference type="Proteomes" id="UP001381693">
    <property type="component" value="Unassembled WGS sequence"/>
</dbReference>
<proteinExistence type="predicted"/>
<evidence type="ECO:0008006" key="3">
    <source>
        <dbReference type="Google" id="ProtNLM"/>
    </source>
</evidence>
<protein>
    <recommendedName>
        <fullName evidence="3">Protein sleepless</fullName>
    </recommendedName>
</protein>
<sequence length="67" mass="7593">GNSTVHRVQRDCGYKRREGYDCYQKRSEDYVMDTCQCDKKLCNGAPALTTSVATVLAFVVPLITRFL</sequence>
<accession>A0AAN8WGT3</accession>